<proteinExistence type="predicted"/>
<sequence>MTFPTYDADSDSIRLNGGAAIMLALLMKSKFGERFDVETMFHPQLPGLINQLYAATGHKRPAAGECFDRMALLQIAERVLKDSVNIGWWSMRGDEKRDFLQGAASPWILTAEQLETIIQDVDDDLNRQREVVALADRENI</sequence>
<dbReference type="OrthoDB" id="7186843at2"/>
<accession>A0A2K8MAB6</accession>
<evidence type="ECO:0000313" key="1">
    <source>
        <dbReference type="EMBL" id="ATY30820.1"/>
    </source>
</evidence>
<dbReference type="KEGG" id="sphc:CVN68_01470"/>
<dbReference type="RefSeq" id="WP_100280631.1">
    <property type="nucleotide sequence ID" value="NZ_CP024923.1"/>
</dbReference>
<gene>
    <name evidence="1" type="ORF">CVN68_01470</name>
</gene>
<keyword evidence="2" id="KW-1185">Reference proteome</keyword>
<protein>
    <submittedName>
        <fullName evidence="1">Uncharacterized protein</fullName>
    </submittedName>
</protein>
<evidence type="ECO:0000313" key="2">
    <source>
        <dbReference type="Proteomes" id="UP000229081"/>
    </source>
</evidence>
<dbReference type="Proteomes" id="UP000229081">
    <property type="component" value="Chromosome"/>
</dbReference>
<reference evidence="1 2" key="1">
    <citation type="submission" date="2017-11" db="EMBL/GenBank/DDBJ databases">
        <title>Complete genome sequence of Sphingomonas sp. Strain Cra20, a psychrotolerant potential plant growth promoting rhizobacteria.</title>
        <authorList>
            <person name="Luo Y."/>
        </authorList>
    </citation>
    <scope>NUCLEOTIDE SEQUENCE [LARGE SCALE GENOMIC DNA]</scope>
    <source>
        <strain evidence="1 2">Cra20</strain>
    </source>
</reference>
<dbReference type="AlphaFoldDB" id="A0A2K8MAB6"/>
<name>A0A2K8MAB6_9SPHN</name>
<dbReference type="EMBL" id="CP024923">
    <property type="protein sequence ID" value="ATY30820.1"/>
    <property type="molecule type" value="Genomic_DNA"/>
</dbReference>
<organism evidence="1 2">
    <name type="scientific">Sphingomonas psychrotolerans</name>
    <dbReference type="NCBI Taxonomy" id="1327635"/>
    <lineage>
        <taxon>Bacteria</taxon>
        <taxon>Pseudomonadati</taxon>
        <taxon>Pseudomonadota</taxon>
        <taxon>Alphaproteobacteria</taxon>
        <taxon>Sphingomonadales</taxon>
        <taxon>Sphingomonadaceae</taxon>
        <taxon>Sphingomonas</taxon>
    </lineage>
</organism>